<protein>
    <submittedName>
        <fullName evidence="1">Uncharacterized protein</fullName>
    </submittedName>
</protein>
<organism evidence="1 2">
    <name type="scientific">Paramecium sonneborni</name>
    <dbReference type="NCBI Taxonomy" id="65129"/>
    <lineage>
        <taxon>Eukaryota</taxon>
        <taxon>Sar</taxon>
        <taxon>Alveolata</taxon>
        <taxon>Ciliophora</taxon>
        <taxon>Intramacronucleata</taxon>
        <taxon>Oligohymenophorea</taxon>
        <taxon>Peniculida</taxon>
        <taxon>Parameciidae</taxon>
        <taxon>Paramecium</taxon>
    </lineage>
</organism>
<gene>
    <name evidence="1" type="ORF">PSON_ATCC_30995.1.T1110160</name>
</gene>
<proteinExistence type="predicted"/>
<reference evidence="1" key="1">
    <citation type="submission" date="2021-01" db="EMBL/GenBank/DDBJ databases">
        <authorList>
            <consortium name="Genoscope - CEA"/>
            <person name="William W."/>
        </authorList>
    </citation>
    <scope>NUCLEOTIDE SEQUENCE</scope>
</reference>
<evidence type="ECO:0000313" key="1">
    <source>
        <dbReference type="EMBL" id="CAD8116666.1"/>
    </source>
</evidence>
<dbReference type="EMBL" id="CAJJDN010000111">
    <property type="protein sequence ID" value="CAD8116666.1"/>
    <property type="molecule type" value="Genomic_DNA"/>
</dbReference>
<evidence type="ECO:0000313" key="2">
    <source>
        <dbReference type="Proteomes" id="UP000692954"/>
    </source>
</evidence>
<name>A0A8S1QMI0_9CILI</name>
<dbReference type="OrthoDB" id="293934at2759"/>
<dbReference type="AlphaFoldDB" id="A0A8S1QMI0"/>
<accession>A0A8S1QMI0</accession>
<dbReference type="Proteomes" id="UP000692954">
    <property type="component" value="Unassembled WGS sequence"/>
</dbReference>
<keyword evidence="2" id="KW-1185">Reference proteome</keyword>
<sequence>MNKSILIQILNSNNENLKDISQQLLNIGIQKVFFELSKPFEKIIFPEQMIKLLSVFHSMINEQTLSKEEFIDSHIFSITNSQESNTIIERLQTDLNLTVSKSVNLAPTWDYTPNSYKEENYLNVSPEQRKSFTDKKIEFQQLRDPLTYQQILQLYYTYLKKICMQQHTGVPIIDCFVIQNIQCMGLRILEGQRNQKKLGFCFNLIIKDMIQYQSQIIELVNKSLNIIEKVQIKEIYLQMYLNSKQLKYFGKQNRVRIDQTQFKEFKKSYNNQRLKFRLCESKERIEQNDLQNEQNFYNYERTQLYNQF</sequence>
<comment type="caution">
    <text evidence="1">The sequence shown here is derived from an EMBL/GenBank/DDBJ whole genome shotgun (WGS) entry which is preliminary data.</text>
</comment>